<organism evidence="1 2">
    <name type="scientific">Sphingorhabdus contaminans</name>
    <dbReference type="NCBI Taxonomy" id="1343899"/>
    <lineage>
        <taxon>Bacteria</taxon>
        <taxon>Pseudomonadati</taxon>
        <taxon>Pseudomonadota</taxon>
        <taxon>Alphaproteobacteria</taxon>
        <taxon>Sphingomonadales</taxon>
        <taxon>Sphingomonadaceae</taxon>
        <taxon>Sphingorhabdus</taxon>
    </lineage>
</organism>
<dbReference type="Proteomes" id="UP000320160">
    <property type="component" value="Unassembled WGS sequence"/>
</dbReference>
<dbReference type="AlphaFoldDB" id="A0A553W9M6"/>
<evidence type="ECO:0000313" key="2">
    <source>
        <dbReference type="Proteomes" id="UP000320160"/>
    </source>
</evidence>
<name>A0A553W9M6_9SPHN</name>
<comment type="caution">
    <text evidence="1">The sequence shown here is derived from an EMBL/GenBank/DDBJ whole genome shotgun (WGS) entry which is preliminary data.</text>
</comment>
<sequence>MMPSLQTARFDLPLLVTSQTQKEVTHNEALVRIDALLHAVAADRIAAVPDLDDDATGKCWLIDDGATGEWSGKSGQLAIWVGSDWRFARPAEGMRVRLNATGTDLVHVDGNWIAAPAIPDPAGGSTVDAEARQAIKRLLDHFRSLGHVTR</sequence>
<proteinExistence type="predicted"/>
<dbReference type="EMBL" id="VKKU01000002">
    <property type="protein sequence ID" value="TSB01379.1"/>
    <property type="molecule type" value="Genomic_DNA"/>
</dbReference>
<dbReference type="InterPro" id="IPR021251">
    <property type="entry name" value="DUF2793"/>
</dbReference>
<dbReference type="OrthoDB" id="564699at2"/>
<gene>
    <name evidence="1" type="ORF">FOM92_09225</name>
</gene>
<accession>A0A553W9M6</accession>
<dbReference type="Pfam" id="PF10983">
    <property type="entry name" value="DUF2793"/>
    <property type="match status" value="1"/>
</dbReference>
<evidence type="ECO:0000313" key="1">
    <source>
        <dbReference type="EMBL" id="TSB01379.1"/>
    </source>
</evidence>
<protein>
    <submittedName>
        <fullName evidence="1">DUF2793 domain-containing protein</fullName>
    </submittedName>
</protein>
<keyword evidence="2" id="KW-1185">Reference proteome</keyword>
<reference evidence="1 2" key="1">
    <citation type="submission" date="2019-07" db="EMBL/GenBank/DDBJ databases">
        <authorList>
            <person name="Park M."/>
        </authorList>
    </citation>
    <scope>NUCLEOTIDE SEQUENCE [LARGE SCALE GENOMIC DNA]</scope>
    <source>
        <strain evidence="1 2">KCTC32445</strain>
    </source>
</reference>